<evidence type="ECO:0000313" key="1">
    <source>
        <dbReference type="EMBL" id="MEQ2230855.1"/>
    </source>
</evidence>
<accession>A0ABV0TEL7</accession>
<sequence length="144" mass="16537">MKMVLRIFNHVLHFMKNLSLHSDLQRSPQNIARLLYQLVELFQVPGYDAATPADDGRRDHTLHYRLIEDLQHLAANTEGPKLPQEEQPALSLLVDAFTVAPPHRSVAQVNTETLILFWARLRLKRCCRIPQSCSAQAFRTLELT</sequence>
<name>A0ABV0TEL7_9TELE</name>
<dbReference type="EMBL" id="JAHRIQ010028920">
    <property type="protein sequence ID" value="MEQ2230855.1"/>
    <property type="molecule type" value="Genomic_DNA"/>
</dbReference>
<evidence type="ECO:0000313" key="2">
    <source>
        <dbReference type="Proteomes" id="UP001482620"/>
    </source>
</evidence>
<proteinExistence type="predicted"/>
<organism evidence="1 2">
    <name type="scientific">Ilyodon furcidens</name>
    <name type="common">goldbreast splitfin</name>
    <dbReference type="NCBI Taxonomy" id="33524"/>
    <lineage>
        <taxon>Eukaryota</taxon>
        <taxon>Metazoa</taxon>
        <taxon>Chordata</taxon>
        <taxon>Craniata</taxon>
        <taxon>Vertebrata</taxon>
        <taxon>Euteleostomi</taxon>
        <taxon>Actinopterygii</taxon>
        <taxon>Neopterygii</taxon>
        <taxon>Teleostei</taxon>
        <taxon>Neoteleostei</taxon>
        <taxon>Acanthomorphata</taxon>
        <taxon>Ovalentaria</taxon>
        <taxon>Atherinomorphae</taxon>
        <taxon>Cyprinodontiformes</taxon>
        <taxon>Goodeidae</taxon>
        <taxon>Ilyodon</taxon>
    </lineage>
</organism>
<keyword evidence="2" id="KW-1185">Reference proteome</keyword>
<dbReference type="Proteomes" id="UP001482620">
    <property type="component" value="Unassembled WGS sequence"/>
</dbReference>
<protein>
    <submittedName>
        <fullName evidence="1">Uncharacterized protein</fullName>
    </submittedName>
</protein>
<gene>
    <name evidence="1" type="ORF">ILYODFUR_033556</name>
</gene>
<reference evidence="1 2" key="1">
    <citation type="submission" date="2021-06" db="EMBL/GenBank/DDBJ databases">
        <authorList>
            <person name="Palmer J.M."/>
        </authorList>
    </citation>
    <scope>NUCLEOTIDE SEQUENCE [LARGE SCALE GENOMIC DNA]</scope>
    <source>
        <strain evidence="2">if_2019</strain>
        <tissue evidence="1">Muscle</tissue>
    </source>
</reference>
<comment type="caution">
    <text evidence="1">The sequence shown here is derived from an EMBL/GenBank/DDBJ whole genome shotgun (WGS) entry which is preliminary data.</text>
</comment>